<comment type="caution">
    <text evidence="2">The sequence shown here is derived from an EMBL/GenBank/DDBJ whole genome shotgun (WGS) entry which is preliminary data.</text>
</comment>
<dbReference type="Proteomes" id="UP000268973">
    <property type="component" value="Unassembled WGS sequence"/>
</dbReference>
<proteinExistence type="predicted"/>
<feature type="transmembrane region" description="Helical" evidence="1">
    <location>
        <begin position="265"/>
        <end position="285"/>
    </location>
</feature>
<evidence type="ECO:0000313" key="2">
    <source>
        <dbReference type="EMBL" id="RTZ15323.1"/>
    </source>
</evidence>
<keyword evidence="1" id="KW-1133">Transmembrane helix</keyword>
<keyword evidence="3" id="KW-1185">Reference proteome</keyword>
<protein>
    <submittedName>
        <fullName evidence="2">Uncharacterized protein</fullName>
    </submittedName>
</protein>
<dbReference type="EMBL" id="RXZH01000005">
    <property type="protein sequence ID" value="RTZ15323.1"/>
    <property type="molecule type" value="Genomic_DNA"/>
</dbReference>
<sequence length="392" mass="44229">MNDLVDLIKFFCGTFAAVDEVVIPQVTGHYKFLSNDEEVSSPYRVAIVVDIQHMMYHMVIAAQEIDDNFYSEYHQIKPIIDTIAADYSRSRLHDEPLAFTNIVFTIADKIHGDRNRLAESFSSVHNVKFRGYLSETKTLNLVSPKIKYVPAETYDESLASGDRKLVVNSANYQIYLSSKGKISTCYHAMNSSINHNLDAHKDLEQLQSLRDELETYTHSDKERNEYSDIVVNAVVDAFKGDVEQAKGRLKGQIAHQIEKKESRNLILTIVLFSIAILATFITSINPNSEDYQFVLRVICSSTLGGLFFSLIDKQLVKQCAHLKITHFLSEVSVKLIVSIICGFILTVLTQANLVMGKFADDLWIMLGLSFVAGWSQTLVPNLLSRVEKSTEK</sequence>
<keyword evidence="1" id="KW-0812">Transmembrane</keyword>
<gene>
    <name evidence="2" type="ORF">EJ063_12750</name>
</gene>
<dbReference type="RefSeq" id="WP_126574663.1">
    <property type="nucleotide sequence ID" value="NZ_RXZH01000005.1"/>
</dbReference>
<name>A0A3S0Q125_9VIBR</name>
<evidence type="ECO:0000313" key="3">
    <source>
        <dbReference type="Proteomes" id="UP000268973"/>
    </source>
</evidence>
<dbReference type="AlphaFoldDB" id="A0A3S0Q125"/>
<keyword evidence="1" id="KW-0472">Membrane</keyword>
<accession>A0A3S0Q125</accession>
<feature type="transmembrane region" description="Helical" evidence="1">
    <location>
        <begin position="291"/>
        <end position="311"/>
    </location>
</feature>
<feature type="transmembrane region" description="Helical" evidence="1">
    <location>
        <begin position="331"/>
        <end position="351"/>
    </location>
</feature>
<reference evidence="2 3" key="1">
    <citation type="submission" date="2018-12" db="EMBL/GenBank/DDBJ databases">
        <title>Vibrio sp. isolated from China Sea.</title>
        <authorList>
            <person name="Li Y."/>
        </authorList>
    </citation>
    <scope>NUCLEOTIDE SEQUENCE [LARGE SCALE GENOMIC DNA]</scope>
    <source>
        <strain evidence="2 3">BEI207</strain>
    </source>
</reference>
<evidence type="ECO:0000256" key="1">
    <source>
        <dbReference type="SAM" id="Phobius"/>
    </source>
</evidence>
<organism evidence="2 3">
    <name type="scientific">Vibrio aquaticus</name>
    <dbReference type="NCBI Taxonomy" id="2496559"/>
    <lineage>
        <taxon>Bacteria</taxon>
        <taxon>Pseudomonadati</taxon>
        <taxon>Pseudomonadota</taxon>
        <taxon>Gammaproteobacteria</taxon>
        <taxon>Vibrionales</taxon>
        <taxon>Vibrionaceae</taxon>
        <taxon>Vibrio</taxon>
    </lineage>
</organism>
<feature type="transmembrane region" description="Helical" evidence="1">
    <location>
        <begin position="363"/>
        <end position="383"/>
    </location>
</feature>